<name>A0A2X0J859_9ACTN</name>
<keyword evidence="3" id="KW-1185">Reference proteome</keyword>
<keyword evidence="1" id="KW-0732">Signal</keyword>
<reference evidence="2 3" key="1">
    <citation type="submission" date="2018-06" db="EMBL/GenBank/DDBJ databases">
        <title>Streptacidiphilus pinicola sp. nov., isolated from pine grove soil.</title>
        <authorList>
            <person name="Roh S.G."/>
            <person name="Park S."/>
            <person name="Kim M.-K."/>
            <person name="Yun B.-R."/>
            <person name="Park J."/>
            <person name="Kim M.J."/>
            <person name="Kim Y.S."/>
            <person name="Kim S.B."/>
        </authorList>
    </citation>
    <scope>NUCLEOTIDE SEQUENCE [LARGE SCALE GENOMIC DNA]</scope>
    <source>
        <strain evidence="2 3">MMS16-CNU450</strain>
    </source>
</reference>
<feature type="signal peptide" evidence="1">
    <location>
        <begin position="1"/>
        <end position="24"/>
    </location>
</feature>
<dbReference type="Proteomes" id="UP000248889">
    <property type="component" value="Unassembled WGS sequence"/>
</dbReference>
<sequence>MRVFRPALLAAGLGALLLPTPAHASAQALGFSHLVTAPIHVDKGSYSAAATARCRQGEQVTGGGVETAPFTTYVGTSAPAFPNLDGWTGRVGTTNAHGFTATSIVGTVYAICAPLGI</sequence>
<evidence type="ECO:0000313" key="2">
    <source>
        <dbReference type="EMBL" id="RAG86456.1"/>
    </source>
</evidence>
<dbReference type="EMBL" id="QKYN01000027">
    <property type="protein sequence ID" value="RAG86456.1"/>
    <property type="molecule type" value="Genomic_DNA"/>
</dbReference>
<evidence type="ECO:0000256" key="1">
    <source>
        <dbReference type="SAM" id="SignalP"/>
    </source>
</evidence>
<gene>
    <name evidence="2" type="ORF">DN069_06495</name>
</gene>
<protein>
    <recommendedName>
        <fullName evidence="4">Secreted protein</fullName>
    </recommendedName>
</protein>
<accession>A0A2X0J859</accession>
<comment type="caution">
    <text evidence="2">The sequence shown here is derived from an EMBL/GenBank/DDBJ whole genome shotgun (WGS) entry which is preliminary data.</text>
</comment>
<evidence type="ECO:0000313" key="3">
    <source>
        <dbReference type="Proteomes" id="UP000248889"/>
    </source>
</evidence>
<feature type="chain" id="PRO_5015992473" description="Secreted protein" evidence="1">
    <location>
        <begin position="25"/>
        <end position="117"/>
    </location>
</feature>
<dbReference type="AlphaFoldDB" id="A0A2X0J859"/>
<dbReference type="RefSeq" id="WP_111499869.1">
    <property type="nucleotide sequence ID" value="NZ_QKYN01000027.1"/>
</dbReference>
<proteinExistence type="predicted"/>
<organism evidence="2 3">
    <name type="scientific">Streptacidiphilus pinicola</name>
    <dbReference type="NCBI Taxonomy" id="2219663"/>
    <lineage>
        <taxon>Bacteria</taxon>
        <taxon>Bacillati</taxon>
        <taxon>Actinomycetota</taxon>
        <taxon>Actinomycetes</taxon>
        <taxon>Kitasatosporales</taxon>
        <taxon>Streptomycetaceae</taxon>
        <taxon>Streptacidiphilus</taxon>
    </lineage>
</organism>
<evidence type="ECO:0008006" key="4">
    <source>
        <dbReference type="Google" id="ProtNLM"/>
    </source>
</evidence>